<evidence type="ECO:0000313" key="1">
    <source>
        <dbReference type="EMBL" id="KTD33596.1"/>
    </source>
</evidence>
<accession>A0A0W0WMR1</accession>
<dbReference type="RefSeq" id="WP_058505349.1">
    <property type="nucleotide sequence ID" value="NZ_CAAAIF010000005.1"/>
</dbReference>
<comment type="caution">
    <text evidence="1">The sequence shown here is derived from an EMBL/GenBank/DDBJ whole genome shotgun (WGS) entry which is preliminary data.</text>
</comment>
<gene>
    <name evidence="1" type="ORF">Lnau_2347</name>
</gene>
<proteinExistence type="predicted"/>
<keyword evidence="2" id="KW-1185">Reference proteome</keyword>
<name>A0A0W0WMR1_9GAMM</name>
<sequence length="83" mass="9387">MKQQGLIVNFQLVAIPSSHFRVKSSGLIAKSLEGSFIRVIEIMSSLKESWNCLESYQYTLKSFNENYRVKVTRSADLALCIVA</sequence>
<dbReference type="OrthoDB" id="5638640at2"/>
<dbReference type="PATRIC" id="fig|45070.6.peg.2475"/>
<organism evidence="1 2">
    <name type="scientific">Legionella nautarum</name>
    <dbReference type="NCBI Taxonomy" id="45070"/>
    <lineage>
        <taxon>Bacteria</taxon>
        <taxon>Pseudomonadati</taxon>
        <taxon>Pseudomonadota</taxon>
        <taxon>Gammaproteobacteria</taxon>
        <taxon>Legionellales</taxon>
        <taxon>Legionellaceae</taxon>
        <taxon>Legionella</taxon>
    </lineage>
</organism>
<dbReference type="STRING" id="45070.Lnau_2347"/>
<protein>
    <submittedName>
        <fullName evidence="1">Uncharacterized protein</fullName>
    </submittedName>
</protein>
<dbReference type="AlphaFoldDB" id="A0A0W0WMR1"/>
<dbReference type="EMBL" id="LNYO01000023">
    <property type="protein sequence ID" value="KTD33596.1"/>
    <property type="molecule type" value="Genomic_DNA"/>
</dbReference>
<evidence type="ECO:0000313" key="2">
    <source>
        <dbReference type="Proteomes" id="UP000054725"/>
    </source>
</evidence>
<reference evidence="1 2" key="1">
    <citation type="submission" date="2015-11" db="EMBL/GenBank/DDBJ databases">
        <title>Genomic analysis of 38 Legionella species identifies large and diverse effector repertoires.</title>
        <authorList>
            <person name="Burstein D."/>
            <person name="Amaro F."/>
            <person name="Zusman T."/>
            <person name="Lifshitz Z."/>
            <person name="Cohen O."/>
            <person name="Gilbert J.A."/>
            <person name="Pupko T."/>
            <person name="Shuman H.A."/>
            <person name="Segal G."/>
        </authorList>
    </citation>
    <scope>NUCLEOTIDE SEQUENCE [LARGE SCALE GENOMIC DNA]</scope>
    <source>
        <strain evidence="1 2">ATCC 49506</strain>
    </source>
</reference>
<dbReference type="Proteomes" id="UP000054725">
    <property type="component" value="Unassembled WGS sequence"/>
</dbReference>